<gene>
    <name evidence="3" type="ORF">ACFP3V_22680</name>
</gene>
<evidence type="ECO:0000256" key="1">
    <source>
        <dbReference type="SAM" id="MobiDB-lite"/>
    </source>
</evidence>
<name>A0ABW1G9M2_9ACTN</name>
<feature type="compositionally biased region" description="Basic and acidic residues" evidence="1">
    <location>
        <begin position="70"/>
        <end position="80"/>
    </location>
</feature>
<dbReference type="EMBL" id="JBHSQJ010000099">
    <property type="protein sequence ID" value="MFC5910011.1"/>
    <property type="molecule type" value="Genomic_DNA"/>
</dbReference>
<keyword evidence="2" id="KW-1133">Transmembrane helix</keyword>
<proteinExistence type="predicted"/>
<dbReference type="InterPro" id="IPR045513">
    <property type="entry name" value="DUF6479"/>
</dbReference>
<dbReference type="RefSeq" id="WP_380586418.1">
    <property type="nucleotide sequence ID" value="NZ_JBHSQJ010000099.1"/>
</dbReference>
<keyword evidence="4" id="KW-1185">Reference proteome</keyword>
<reference evidence="4" key="1">
    <citation type="journal article" date="2019" name="Int. J. Syst. Evol. Microbiol.">
        <title>The Global Catalogue of Microorganisms (GCM) 10K type strain sequencing project: providing services to taxonomists for standard genome sequencing and annotation.</title>
        <authorList>
            <consortium name="The Broad Institute Genomics Platform"/>
            <consortium name="The Broad Institute Genome Sequencing Center for Infectious Disease"/>
            <person name="Wu L."/>
            <person name="Ma J."/>
        </authorList>
    </citation>
    <scope>NUCLEOTIDE SEQUENCE [LARGE SCALE GENOMIC DNA]</scope>
    <source>
        <strain evidence="4">JCM 4816</strain>
    </source>
</reference>
<keyword evidence="2" id="KW-0812">Transmembrane</keyword>
<protein>
    <submittedName>
        <fullName evidence="3">DUF6479 family protein</fullName>
    </submittedName>
</protein>
<accession>A0ABW1G9M2</accession>
<feature type="transmembrane region" description="Helical" evidence="2">
    <location>
        <begin position="22"/>
        <end position="42"/>
    </location>
</feature>
<comment type="caution">
    <text evidence="3">The sequence shown here is derived from an EMBL/GenBank/DDBJ whole genome shotgun (WGS) entry which is preliminary data.</text>
</comment>
<feature type="region of interest" description="Disordered" evidence="1">
    <location>
        <begin position="49"/>
        <end position="88"/>
    </location>
</feature>
<evidence type="ECO:0000256" key="2">
    <source>
        <dbReference type="SAM" id="Phobius"/>
    </source>
</evidence>
<evidence type="ECO:0000313" key="4">
    <source>
        <dbReference type="Proteomes" id="UP001596174"/>
    </source>
</evidence>
<evidence type="ECO:0000313" key="3">
    <source>
        <dbReference type="EMBL" id="MFC5910011.1"/>
    </source>
</evidence>
<dbReference type="Proteomes" id="UP001596174">
    <property type="component" value="Unassembled WGS sequence"/>
</dbReference>
<organism evidence="3 4">
    <name type="scientific">Streptacidiphilus monticola</name>
    <dbReference type="NCBI Taxonomy" id="2161674"/>
    <lineage>
        <taxon>Bacteria</taxon>
        <taxon>Bacillati</taxon>
        <taxon>Actinomycetota</taxon>
        <taxon>Actinomycetes</taxon>
        <taxon>Kitasatosporales</taxon>
        <taxon>Streptomycetaceae</taxon>
        <taxon>Streptacidiphilus</taxon>
    </lineage>
</organism>
<sequence>MMTALQLLQLSADTTNRSNGSAGIIGLIIGIIVVAGLIWAFVWGKRRREKEPPPIAPPGEDADAYGDIPSDPRFRHETGPLRHRGNRH</sequence>
<dbReference type="Pfam" id="PF20087">
    <property type="entry name" value="DUF6479"/>
    <property type="match status" value="1"/>
</dbReference>
<keyword evidence="2" id="KW-0472">Membrane</keyword>